<evidence type="ECO:0000313" key="2">
    <source>
        <dbReference type="EMBL" id="PSG86344.1"/>
    </source>
</evidence>
<dbReference type="SFLD" id="SFLDS00003">
    <property type="entry name" value="Haloacid_Dehalogenase"/>
    <property type="match status" value="1"/>
</dbReference>
<dbReference type="GO" id="GO:0016787">
    <property type="term" value="F:hydrolase activity"/>
    <property type="evidence" value="ECO:0007669"/>
    <property type="project" value="UniProtKB-KW"/>
</dbReference>
<dbReference type="OrthoDB" id="6101375at2"/>
<evidence type="ECO:0000313" key="3">
    <source>
        <dbReference type="Proteomes" id="UP000238426"/>
    </source>
</evidence>
<keyword evidence="1 2" id="KW-0378">Hydrolase</keyword>
<sequence length="234" mass="27278">MNTTYQHIKVIGFDADDTLWVNETYFRDAEEEFAELLSQFETKNKIDQELFKKEIENLPTYGYGVKGFTLSMVEMALELSNFSISNKTIAHILNIGKRMLNQEVELLPDVENTLKKLSNKFKLIVITKGDLLDQERKLEKSNLLEYFHHIEVVSDKKEENYKKVLNHLEIHPSEFLMIGNSLKSDVLPLIHINANAIHIPFHTTWQHEEAQVNTEMSKKYLTLKSINELLELLD</sequence>
<accession>A0A2T1N4Z8</accession>
<name>A0A2T1N4Z8_9FLAO</name>
<keyword evidence="3" id="KW-1185">Reference proteome</keyword>
<dbReference type="Gene3D" id="3.40.50.1000">
    <property type="entry name" value="HAD superfamily/HAD-like"/>
    <property type="match status" value="1"/>
</dbReference>
<dbReference type="PANTHER" id="PTHR43316">
    <property type="entry name" value="HYDROLASE, HALOACID DELAHOGENASE-RELATED"/>
    <property type="match status" value="1"/>
</dbReference>
<dbReference type="Gene3D" id="1.10.150.240">
    <property type="entry name" value="Putative phosphatase, domain 2"/>
    <property type="match status" value="1"/>
</dbReference>
<gene>
    <name evidence="2" type="ORF">C7H52_11665</name>
</gene>
<dbReference type="InterPro" id="IPR023214">
    <property type="entry name" value="HAD_sf"/>
</dbReference>
<dbReference type="SFLD" id="SFLDG01129">
    <property type="entry name" value="C1.5:_HAD__Beta-PGM__Phosphata"/>
    <property type="match status" value="1"/>
</dbReference>
<reference evidence="2 3" key="1">
    <citation type="submission" date="2018-03" db="EMBL/GenBank/DDBJ databases">
        <title>Mesoflavibacter sp. HG37 and Mesoflavibacter sp. HG96 sp.nov., two marine bacteria isolated from seawater of Western Pacific Ocean.</title>
        <authorList>
            <person name="Cheng H."/>
            <person name="Wu Y.-H."/>
            <person name="Guo L.-L."/>
            <person name="Xu X.-W."/>
        </authorList>
    </citation>
    <scope>NUCLEOTIDE SEQUENCE [LARGE SCALE GENOMIC DNA]</scope>
    <source>
        <strain evidence="2 3">KCTC 32269</strain>
    </source>
</reference>
<evidence type="ECO:0000256" key="1">
    <source>
        <dbReference type="ARBA" id="ARBA00022801"/>
    </source>
</evidence>
<proteinExistence type="predicted"/>
<dbReference type="Pfam" id="PF00702">
    <property type="entry name" value="Hydrolase"/>
    <property type="match status" value="1"/>
</dbReference>
<dbReference type="AlphaFoldDB" id="A0A2T1N4Z8"/>
<comment type="caution">
    <text evidence="2">The sequence shown here is derived from an EMBL/GenBank/DDBJ whole genome shotgun (WGS) entry which is preliminary data.</text>
</comment>
<dbReference type="InterPro" id="IPR036412">
    <property type="entry name" value="HAD-like_sf"/>
</dbReference>
<dbReference type="SUPFAM" id="SSF56784">
    <property type="entry name" value="HAD-like"/>
    <property type="match status" value="1"/>
</dbReference>
<organism evidence="2 3">
    <name type="scientific">Aurantibacter aestuarii</name>
    <dbReference type="NCBI Taxonomy" id="1266046"/>
    <lineage>
        <taxon>Bacteria</taxon>
        <taxon>Pseudomonadati</taxon>
        <taxon>Bacteroidota</taxon>
        <taxon>Flavobacteriia</taxon>
        <taxon>Flavobacteriales</taxon>
        <taxon>Flavobacteriaceae</taxon>
        <taxon>Aurantibacter</taxon>
    </lineage>
</organism>
<dbReference type="PANTHER" id="PTHR43316:SF8">
    <property type="entry name" value="HAD FAMILY HYDROLASE"/>
    <property type="match status" value="1"/>
</dbReference>
<dbReference type="RefSeq" id="WP_106464083.1">
    <property type="nucleotide sequence ID" value="NZ_PXOQ01000015.1"/>
</dbReference>
<dbReference type="Proteomes" id="UP000238426">
    <property type="component" value="Unassembled WGS sequence"/>
</dbReference>
<dbReference type="EMBL" id="PXOQ01000015">
    <property type="protein sequence ID" value="PSG86344.1"/>
    <property type="molecule type" value="Genomic_DNA"/>
</dbReference>
<protein>
    <submittedName>
        <fullName evidence="2">HAD family hydrolase</fullName>
    </submittedName>
</protein>
<dbReference type="InterPro" id="IPR051540">
    <property type="entry name" value="S-2-haloacid_dehalogenase"/>
</dbReference>
<dbReference type="InterPro" id="IPR023198">
    <property type="entry name" value="PGP-like_dom2"/>
</dbReference>